<evidence type="ECO:0000256" key="3">
    <source>
        <dbReference type="ARBA" id="ARBA00022833"/>
    </source>
</evidence>
<dbReference type="AlphaFoldDB" id="A0A7I8J1P2"/>
<evidence type="ECO:0000256" key="5">
    <source>
        <dbReference type="SAM" id="Coils"/>
    </source>
</evidence>
<dbReference type="FunFam" id="3.30.40.10:FF:000239">
    <property type="entry name" value="probable BOI-related E3 ubiquitin-protein ligase 2"/>
    <property type="match status" value="1"/>
</dbReference>
<name>A0A7I8J1P2_SPIIN</name>
<evidence type="ECO:0000313" key="8">
    <source>
        <dbReference type="EMBL" id="CAA2624700.1"/>
    </source>
</evidence>
<dbReference type="PROSITE" id="PS50089">
    <property type="entry name" value="ZF_RING_2"/>
    <property type="match status" value="1"/>
</dbReference>
<evidence type="ECO:0000256" key="6">
    <source>
        <dbReference type="SAM" id="MobiDB-lite"/>
    </source>
</evidence>
<sequence length="269" mass="29527">MDVGPSKVVPPCAGTPPFLQVPNGNNRLNDSEMTSTTGRPHAGALVPAATELGIPTPSEELISLIHNQNLEIDAFIRLQNERIRMEMDQTRKRQCRSILTAIRGRALHALMEKEAELESISRRNAELEEKVSQLASDNQVWIHVARSNEAAVSSLRAMLEQALAEGALAPPTALQDQEEGFGETDFPAPAVMSTDAYSFCYKETLVADAKESSKELCRRSVCKVCLEREVSVLMLPCRHLCLCKQCDVAVDTCPICCSIKNASLQVFMA</sequence>
<dbReference type="GO" id="GO:0008270">
    <property type="term" value="F:zinc ion binding"/>
    <property type="evidence" value="ECO:0007669"/>
    <property type="project" value="UniProtKB-KW"/>
</dbReference>
<evidence type="ECO:0000256" key="1">
    <source>
        <dbReference type="ARBA" id="ARBA00022723"/>
    </source>
</evidence>
<dbReference type="Pfam" id="PF13920">
    <property type="entry name" value="zf-C3HC4_3"/>
    <property type="match status" value="1"/>
</dbReference>
<dbReference type="PANTHER" id="PTHR42647:SF72">
    <property type="entry name" value="EF-HAND CALCIUM-BINDING DOMAIN-CONTAINING PROTEIN 4A"/>
    <property type="match status" value="1"/>
</dbReference>
<dbReference type="FunFam" id="1.10.1170.10:FF:000002">
    <property type="entry name" value="Baculoviral IAP repeat containing 7"/>
    <property type="match status" value="1"/>
</dbReference>
<dbReference type="Gene3D" id="3.30.40.10">
    <property type="entry name" value="Zinc/RING finger domain, C3HC4 (zinc finger)"/>
    <property type="match status" value="1"/>
</dbReference>
<keyword evidence="9" id="KW-1185">Reference proteome</keyword>
<keyword evidence="5" id="KW-0175">Coiled coil</keyword>
<evidence type="ECO:0000313" key="9">
    <source>
        <dbReference type="Proteomes" id="UP001189122"/>
    </source>
</evidence>
<evidence type="ECO:0000256" key="4">
    <source>
        <dbReference type="PROSITE-ProRule" id="PRU00175"/>
    </source>
</evidence>
<protein>
    <recommendedName>
        <fullName evidence="7">RING-type domain-containing protein</fullName>
    </recommendedName>
</protein>
<proteinExistence type="predicted"/>
<evidence type="ECO:0000256" key="2">
    <source>
        <dbReference type="ARBA" id="ARBA00022771"/>
    </source>
</evidence>
<organism evidence="8">
    <name type="scientific">Spirodela intermedia</name>
    <name type="common">Intermediate duckweed</name>
    <dbReference type="NCBI Taxonomy" id="51605"/>
    <lineage>
        <taxon>Eukaryota</taxon>
        <taxon>Viridiplantae</taxon>
        <taxon>Streptophyta</taxon>
        <taxon>Embryophyta</taxon>
        <taxon>Tracheophyta</taxon>
        <taxon>Spermatophyta</taxon>
        <taxon>Magnoliopsida</taxon>
        <taxon>Liliopsida</taxon>
        <taxon>Araceae</taxon>
        <taxon>Lemnoideae</taxon>
        <taxon>Spirodela</taxon>
    </lineage>
</organism>
<dbReference type="InterPro" id="IPR001841">
    <property type="entry name" value="Znf_RING"/>
</dbReference>
<dbReference type="Proteomes" id="UP001189122">
    <property type="component" value="Unassembled WGS sequence"/>
</dbReference>
<feature type="compositionally biased region" description="Polar residues" evidence="6">
    <location>
        <begin position="22"/>
        <end position="38"/>
    </location>
</feature>
<feature type="coiled-coil region" evidence="5">
    <location>
        <begin position="110"/>
        <end position="137"/>
    </location>
</feature>
<keyword evidence="1" id="KW-0479">Metal-binding</keyword>
<feature type="region of interest" description="Disordered" evidence="6">
    <location>
        <begin position="1"/>
        <end position="41"/>
    </location>
</feature>
<feature type="domain" description="RING-type" evidence="7">
    <location>
        <begin position="222"/>
        <end position="256"/>
    </location>
</feature>
<gene>
    <name evidence="8" type="ORF">SI7747_08010525</name>
</gene>
<dbReference type="InterPro" id="IPR013083">
    <property type="entry name" value="Znf_RING/FYVE/PHD"/>
</dbReference>
<evidence type="ECO:0000259" key="7">
    <source>
        <dbReference type="PROSITE" id="PS50089"/>
    </source>
</evidence>
<reference evidence="8 9" key="1">
    <citation type="submission" date="2019-12" db="EMBL/GenBank/DDBJ databases">
        <authorList>
            <person name="Scholz U."/>
            <person name="Mascher M."/>
            <person name="Fiebig A."/>
        </authorList>
    </citation>
    <scope>NUCLEOTIDE SEQUENCE</scope>
</reference>
<keyword evidence="3" id="KW-0862">Zinc</keyword>
<dbReference type="PANTHER" id="PTHR42647">
    <property type="entry name" value="SBP (S-RIBONUCLEASE BINDING PROTEIN) FAMILY PROTEIN"/>
    <property type="match status" value="1"/>
</dbReference>
<dbReference type="EMBL" id="LR743595">
    <property type="protein sequence ID" value="CAA2624700.1"/>
    <property type="molecule type" value="Genomic_DNA"/>
</dbReference>
<accession>A0A7I8J1P2</accession>
<keyword evidence="2 4" id="KW-0863">Zinc-finger</keyword>
<dbReference type="GO" id="GO:0004842">
    <property type="term" value="F:ubiquitin-protein transferase activity"/>
    <property type="evidence" value="ECO:0007669"/>
    <property type="project" value="TreeGrafter"/>
</dbReference>
<dbReference type="EMBL" id="CACRZD030000008">
    <property type="protein sequence ID" value="CAA6664136.1"/>
    <property type="molecule type" value="Genomic_DNA"/>
</dbReference>